<comment type="caution">
    <text evidence="1">The sequence shown here is derived from an EMBL/GenBank/DDBJ whole genome shotgun (WGS) entry which is preliminary data.</text>
</comment>
<protein>
    <submittedName>
        <fullName evidence="1">Uncharacterized protein</fullName>
    </submittedName>
</protein>
<dbReference type="EMBL" id="JANPWB010000009">
    <property type="protein sequence ID" value="KAJ1153633.1"/>
    <property type="molecule type" value="Genomic_DNA"/>
</dbReference>
<keyword evidence="2" id="KW-1185">Reference proteome</keyword>
<evidence type="ECO:0000313" key="2">
    <source>
        <dbReference type="Proteomes" id="UP001066276"/>
    </source>
</evidence>
<gene>
    <name evidence="1" type="ORF">NDU88_006392</name>
</gene>
<accession>A0AAV7RRW5</accession>
<name>A0AAV7RRW5_PLEWA</name>
<organism evidence="1 2">
    <name type="scientific">Pleurodeles waltl</name>
    <name type="common">Iberian ribbed newt</name>
    <dbReference type="NCBI Taxonomy" id="8319"/>
    <lineage>
        <taxon>Eukaryota</taxon>
        <taxon>Metazoa</taxon>
        <taxon>Chordata</taxon>
        <taxon>Craniata</taxon>
        <taxon>Vertebrata</taxon>
        <taxon>Euteleostomi</taxon>
        <taxon>Amphibia</taxon>
        <taxon>Batrachia</taxon>
        <taxon>Caudata</taxon>
        <taxon>Salamandroidea</taxon>
        <taxon>Salamandridae</taxon>
        <taxon>Pleurodelinae</taxon>
        <taxon>Pleurodeles</taxon>
    </lineage>
</organism>
<dbReference type="Proteomes" id="UP001066276">
    <property type="component" value="Chromosome 5"/>
</dbReference>
<sequence>MYANSGWYGVLSSRQPWLHHDGCGFFETKEKGCGSLAALQDRSELLQMPRRLGAASNCDYHLGYALSAAQPFSEIVNINQLQLRGSRGR</sequence>
<proteinExistence type="predicted"/>
<evidence type="ECO:0000313" key="1">
    <source>
        <dbReference type="EMBL" id="KAJ1153633.1"/>
    </source>
</evidence>
<reference evidence="1" key="1">
    <citation type="journal article" date="2022" name="bioRxiv">
        <title>Sequencing and chromosome-scale assembly of the giantPleurodeles waltlgenome.</title>
        <authorList>
            <person name="Brown T."/>
            <person name="Elewa A."/>
            <person name="Iarovenko S."/>
            <person name="Subramanian E."/>
            <person name="Araus A.J."/>
            <person name="Petzold A."/>
            <person name="Susuki M."/>
            <person name="Suzuki K.-i.T."/>
            <person name="Hayashi T."/>
            <person name="Toyoda A."/>
            <person name="Oliveira C."/>
            <person name="Osipova E."/>
            <person name="Leigh N.D."/>
            <person name="Simon A."/>
            <person name="Yun M.H."/>
        </authorList>
    </citation>
    <scope>NUCLEOTIDE SEQUENCE</scope>
    <source>
        <strain evidence="1">20211129_DDA</strain>
        <tissue evidence="1">Liver</tissue>
    </source>
</reference>
<dbReference type="AlphaFoldDB" id="A0AAV7RRW5"/>